<dbReference type="EMBL" id="JAGIOC010000001">
    <property type="protein sequence ID" value="MBP2409933.1"/>
    <property type="molecule type" value="Genomic_DNA"/>
</dbReference>
<gene>
    <name evidence="3" type="ORF">JOF44_002836</name>
</gene>
<keyword evidence="2" id="KW-0732">Signal</keyword>
<feature type="compositionally biased region" description="Low complexity" evidence="1">
    <location>
        <begin position="127"/>
        <end position="152"/>
    </location>
</feature>
<feature type="chain" id="PRO_5046700026" evidence="2">
    <location>
        <begin position="22"/>
        <end position="191"/>
    </location>
</feature>
<reference evidence="3 4" key="1">
    <citation type="submission" date="2021-03" db="EMBL/GenBank/DDBJ databases">
        <title>Sequencing the genomes of 1000 actinobacteria strains.</title>
        <authorList>
            <person name="Klenk H.-P."/>
        </authorList>
    </citation>
    <scope>NUCLEOTIDE SEQUENCE [LARGE SCALE GENOMIC DNA]</scope>
    <source>
        <strain evidence="3 4">DSM 14564</strain>
    </source>
</reference>
<evidence type="ECO:0000313" key="4">
    <source>
        <dbReference type="Proteomes" id="UP000698222"/>
    </source>
</evidence>
<feature type="compositionally biased region" description="Low complexity" evidence="1">
    <location>
        <begin position="39"/>
        <end position="52"/>
    </location>
</feature>
<sequence length="191" mass="18449">MKTLRTAGIMMAVALSAAALALLPSIEETPVEPPGISVGESSAASDGESGASSDGGGETSALPGDVPEQAASAGESVALPRSTASDQKADSSAGDLEYEPSKAPEPTSAARSGGSSGSSGSGGSEGSTGSSSSGDSSAAREPAAPKKSAAPKQPAPPPAPSSSCEWDDGEWDCDDDGDDDDGGDDGDDDDD</sequence>
<organism evidence="3 4">
    <name type="scientific">Brachybacterium fresconis</name>
    <dbReference type="NCBI Taxonomy" id="173363"/>
    <lineage>
        <taxon>Bacteria</taxon>
        <taxon>Bacillati</taxon>
        <taxon>Actinomycetota</taxon>
        <taxon>Actinomycetes</taxon>
        <taxon>Micrococcales</taxon>
        <taxon>Dermabacteraceae</taxon>
        <taxon>Brachybacterium</taxon>
    </lineage>
</organism>
<accession>A0ABS4YPR4</accession>
<name>A0ABS4YPR4_9MICO</name>
<feature type="signal peptide" evidence="2">
    <location>
        <begin position="1"/>
        <end position="21"/>
    </location>
</feature>
<evidence type="ECO:0000256" key="1">
    <source>
        <dbReference type="SAM" id="MobiDB-lite"/>
    </source>
</evidence>
<feature type="compositionally biased region" description="Gly residues" evidence="1">
    <location>
        <begin position="114"/>
        <end position="126"/>
    </location>
</feature>
<dbReference type="RefSeq" id="WP_209892709.1">
    <property type="nucleotide sequence ID" value="NZ_BAAAJV010000051.1"/>
</dbReference>
<feature type="region of interest" description="Disordered" evidence="1">
    <location>
        <begin position="29"/>
        <end position="191"/>
    </location>
</feature>
<evidence type="ECO:0000313" key="3">
    <source>
        <dbReference type="EMBL" id="MBP2409933.1"/>
    </source>
</evidence>
<comment type="caution">
    <text evidence="3">The sequence shown here is derived from an EMBL/GenBank/DDBJ whole genome shotgun (WGS) entry which is preliminary data.</text>
</comment>
<dbReference type="Proteomes" id="UP000698222">
    <property type="component" value="Unassembled WGS sequence"/>
</dbReference>
<keyword evidence="4" id="KW-1185">Reference proteome</keyword>
<protein>
    <submittedName>
        <fullName evidence="3">Membrane protein YgcG</fullName>
    </submittedName>
</protein>
<evidence type="ECO:0000256" key="2">
    <source>
        <dbReference type="SAM" id="SignalP"/>
    </source>
</evidence>
<proteinExistence type="predicted"/>
<feature type="compositionally biased region" description="Acidic residues" evidence="1">
    <location>
        <begin position="165"/>
        <end position="191"/>
    </location>
</feature>